<organism evidence="1 2">
    <name type="scientific">Rhododendron molle</name>
    <name type="common">Chinese azalea</name>
    <name type="synonym">Azalea mollis</name>
    <dbReference type="NCBI Taxonomy" id="49168"/>
    <lineage>
        <taxon>Eukaryota</taxon>
        <taxon>Viridiplantae</taxon>
        <taxon>Streptophyta</taxon>
        <taxon>Embryophyta</taxon>
        <taxon>Tracheophyta</taxon>
        <taxon>Spermatophyta</taxon>
        <taxon>Magnoliopsida</taxon>
        <taxon>eudicotyledons</taxon>
        <taxon>Gunneridae</taxon>
        <taxon>Pentapetalae</taxon>
        <taxon>asterids</taxon>
        <taxon>Ericales</taxon>
        <taxon>Ericaceae</taxon>
        <taxon>Ericoideae</taxon>
        <taxon>Rhodoreae</taxon>
        <taxon>Rhododendron</taxon>
    </lineage>
</organism>
<dbReference type="Proteomes" id="UP001062846">
    <property type="component" value="Chromosome 2"/>
</dbReference>
<proteinExistence type="predicted"/>
<protein>
    <submittedName>
        <fullName evidence="1">Uncharacterized protein</fullName>
    </submittedName>
</protein>
<keyword evidence="2" id="KW-1185">Reference proteome</keyword>
<sequence>MSHRPKDMGQHYFVEELDSPKGTTGPVADLSWKPPSPSHRDVGLSHIFDRLLCLKHKHPGDHESEVSSKKQNLAIVWGGSSSNTEAGGASVSLPLNQSSIASERKACRRGSKTIAIKDSKRCGRKKVGTSLSGTDLELVEVLEVVDDGVVVGGHGKGGGTGEVGIGWGCDGGSGLGELMEEKVGMRGVDRERGARSIVQRERERAVDV</sequence>
<evidence type="ECO:0000313" key="1">
    <source>
        <dbReference type="EMBL" id="KAI8567857.1"/>
    </source>
</evidence>
<name>A0ACC0PS57_RHOML</name>
<comment type="caution">
    <text evidence="1">The sequence shown here is derived from an EMBL/GenBank/DDBJ whole genome shotgun (WGS) entry which is preliminary data.</text>
</comment>
<reference evidence="1" key="1">
    <citation type="submission" date="2022-02" db="EMBL/GenBank/DDBJ databases">
        <title>Plant Genome Project.</title>
        <authorList>
            <person name="Zhang R.-G."/>
        </authorList>
    </citation>
    <scope>NUCLEOTIDE SEQUENCE</scope>
    <source>
        <strain evidence="1">AT1</strain>
    </source>
</reference>
<accession>A0ACC0PS57</accession>
<gene>
    <name evidence="1" type="ORF">RHMOL_Rhmol02G0154300</name>
</gene>
<evidence type="ECO:0000313" key="2">
    <source>
        <dbReference type="Proteomes" id="UP001062846"/>
    </source>
</evidence>
<dbReference type="EMBL" id="CM046389">
    <property type="protein sequence ID" value="KAI8567857.1"/>
    <property type="molecule type" value="Genomic_DNA"/>
</dbReference>